<keyword evidence="5" id="KW-1185">Reference proteome</keyword>
<dbReference type="Pfam" id="PF13936">
    <property type="entry name" value="HTH_38"/>
    <property type="match status" value="1"/>
</dbReference>
<accession>A0A841CFD2</accession>
<reference evidence="4 5" key="1">
    <citation type="submission" date="2020-08" db="EMBL/GenBank/DDBJ databases">
        <title>Genomic Encyclopedia of Type Strains, Phase III (KMG-III): the genomes of soil and plant-associated and newly described type strains.</title>
        <authorList>
            <person name="Whitman W."/>
        </authorList>
    </citation>
    <scope>NUCLEOTIDE SEQUENCE [LARGE SCALE GENOMIC DNA]</scope>
    <source>
        <strain evidence="4 5">CECT 8640</strain>
    </source>
</reference>
<dbReference type="Pfam" id="PF12802">
    <property type="entry name" value="MarR_2"/>
    <property type="match status" value="1"/>
</dbReference>
<feature type="domain" description="Transposase IS30-like HTH" evidence="3">
    <location>
        <begin position="22"/>
        <end position="62"/>
    </location>
</feature>
<dbReference type="Gene3D" id="1.10.10.10">
    <property type="entry name" value="Winged helix-like DNA-binding domain superfamily/Winged helix DNA-binding domain"/>
    <property type="match status" value="1"/>
</dbReference>
<evidence type="ECO:0000313" key="5">
    <source>
        <dbReference type="Proteomes" id="UP000547510"/>
    </source>
</evidence>
<evidence type="ECO:0000259" key="2">
    <source>
        <dbReference type="Pfam" id="PF12802"/>
    </source>
</evidence>
<organism evidence="4 5">
    <name type="scientific">Saccharothrix tamanrassetensis</name>
    <dbReference type="NCBI Taxonomy" id="1051531"/>
    <lineage>
        <taxon>Bacteria</taxon>
        <taxon>Bacillati</taxon>
        <taxon>Actinomycetota</taxon>
        <taxon>Actinomycetes</taxon>
        <taxon>Pseudonocardiales</taxon>
        <taxon>Pseudonocardiaceae</taxon>
        <taxon>Saccharothrix</taxon>
    </lineage>
</organism>
<dbReference type="SUPFAM" id="SSF46785">
    <property type="entry name" value="Winged helix' DNA-binding domain"/>
    <property type="match status" value="1"/>
</dbReference>
<dbReference type="InterPro" id="IPR000835">
    <property type="entry name" value="HTH_MarR-typ"/>
</dbReference>
<feature type="region of interest" description="Disordered" evidence="1">
    <location>
        <begin position="64"/>
        <end position="102"/>
    </location>
</feature>
<keyword evidence="4" id="KW-0238">DNA-binding</keyword>
<dbReference type="GO" id="GO:0032196">
    <property type="term" value="P:transposition"/>
    <property type="evidence" value="ECO:0007669"/>
    <property type="project" value="TreeGrafter"/>
</dbReference>
<evidence type="ECO:0000313" key="4">
    <source>
        <dbReference type="EMBL" id="MBB5957252.1"/>
    </source>
</evidence>
<comment type="caution">
    <text evidence="4">The sequence shown here is derived from an EMBL/GenBank/DDBJ whole genome shotgun (WGS) entry which is preliminary data.</text>
</comment>
<dbReference type="InterPro" id="IPR036390">
    <property type="entry name" value="WH_DNA-bd_sf"/>
</dbReference>
<name>A0A841CFD2_9PSEU</name>
<dbReference type="GO" id="GO:0003677">
    <property type="term" value="F:DNA binding"/>
    <property type="evidence" value="ECO:0007669"/>
    <property type="project" value="UniProtKB-KW"/>
</dbReference>
<dbReference type="Proteomes" id="UP000547510">
    <property type="component" value="Unassembled WGS sequence"/>
</dbReference>
<protein>
    <submittedName>
        <fullName evidence="4">DNA-binding transcriptional regulator GbsR (MarR family)</fullName>
    </submittedName>
</protein>
<gene>
    <name evidence="4" type="ORF">FHS29_003845</name>
</gene>
<dbReference type="InterPro" id="IPR036388">
    <property type="entry name" value="WH-like_DNA-bd_sf"/>
</dbReference>
<feature type="domain" description="HTH marR-type" evidence="2">
    <location>
        <begin position="121"/>
        <end position="178"/>
    </location>
</feature>
<feature type="compositionally biased region" description="Basic residues" evidence="1">
    <location>
        <begin position="76"/>
        <end position="85"/>
    </location>
</feature>
<dbReference type="PANTHER" id="PTHR10948:SF23">
    <property type="entry name" value="TRANSPOSASE INSI FOR INSERTION SEQUENCE ELEMENT IS30A-RELATED"/>
    <property type="match status" value="1"/>
</dbReference>
<dbReference type="GO" id="GO:0004803">
    <property type="term" value="F:transposase activity"/>
    <property type="evidence" value="ECO:0007669"/>
    <property type="project" value="TreeGrafter"/>
</dbReference>
<evidence type="ECO:0000256" key="1">
    <source>
        <dbReference type="SAM" id="MobiDB-lite"/>
    </source>
</evidence>
<dbReference type="InterPro" id="IPR051917">
    <property type="entry name" value="Transposase-Integrase"/>
</dbReference>
<dbReference type="EMBL" id="JACHJN010000005">
    <property type="protein sequence ID" value="MBB5957252.1"/>
    <property type="molecule type" value="Genomic_DNA"/>
</dbReference>
<dbReference type="RefSeq" id="WP_221456224.1">
    <property type="nucleotide sequence ID" value="NZ_JACHJN010000005.1"/>
</dbReference>
<dbReference type="GO" id="GO:0003700">
    <property type="term" value="F:DNA-binding transcription factor activity"/>
    <property type="evidence" value="ECO:0007669"/>
    <property type="project" value="InterPro"/>
</dbReference>
<proteinExistence type="predicted"/>
<evidence type="ECO:0000259" key="3">
    <source>
        <dbReference type="Pfam" id="PF13936"/>
    </source>
</evidence>
<sequence>MIVLRWTALDDEEAGTRVPKGRLTQQDRRQIAAGLRDGQTYAAIGRRIGRPTSTVTREVMRNGGPGGYHADQAHRAGTRPVHRHPTTPPARSPKRTDLGGRDPRIVNGVAARTAELFVQTGLPPMMARVLATLLTTDSGSLTSAELVQRLRVSPASISKAVGYLEERAVVKRERDPHRRAERYVIDDDAWFQAIMAGARIDARIAAVSRNSARALDPTTPAGARLENLSRFLHHVSDDLVRSAEHWRQVYFTRPPAEVDDSPTA</sequence>
<dbReference type="InterPro" id="IPR025246">
    <property type="entry name" value="IS30-like_HTH"/>
</dbReference>
<dbReference type="AlphaFoldDB" id="A0A841CFD2"/>
<dbReference type="PANTHER" id="PTHR10948">
    <property type="entry name" value="TRANSPOSASE"/>
    <property type="match status" value="1"/>
</dbReference>
<dbReference type="GO" id="GO:0005829">
    <property type="term" value="C:cytosol"/>
    <property type="evidence" value="ECO:0007669"/>
    <property type="project" value="TreeGrafter"/>
</dbReference>